<dbReference type="Proteomes" id="UP000008037">
    <property type="component" value="Chromosome"/>
</dbReference>
<keyword evidence="5" id="KW-1185">Reference proteome</keyword>
<keyword evidence="2 3" id="KW-0143">Chaperone</keyword>
<comment type="subcellular location">
    <subcellularLocation>
        <location evidence="3">Cytoplasm</location>
    </subcellularLocation>
</comment>
<comment type="function">
    <text evidence="3">Required for maturation of urease via the functional incorporation of the urease nickel metallocenter.</text>
</comment>
<dbReference type="HOGENOM" id="CLU_056339_1_0_2"/>
<accession>K0IHZ7</accession>
<dbReference type="STRING" id="1237085.Ngar_c06190"/>
<dbReference type="GO" id="GO:0005737">
    <property type="term" value="C:cytoplasm"/>
    <property type="evidence" value="ECO:0007669"/>
    <property type="project" value="UniProtKB-SubCell"/>
</dbReference>
<dbReference type="HAMAP" id="MF_01384">
    <property type="entry name" value="UreD"/>
    <property type="match status" value="1"/>
</dbReference>
<dbReference type="InterPro" id="IPR002669">
    <property type="entry name" value="UreD"/>
</dbReference>
<reference evidence="4 5" key="1">
    <citation type="journal article" date="2012" name="Environ. Microbiol.">
        <title>The genome of the ammonia-oxidizing Candidatus Nitrososphaera gargensis: insights into metabolic versatility and environmental adaptations.</title>
        <authorList>
            <person name="Spang A."/>
            <person name="Poehlein A."/>
            <person name="Offre P."/>
            <person name="Zumbragel S."/>
            <person name="Haider S."/>
            <person name="Rychlik N."/>
            <person name="Nowka B."/>
            <person name="Schmeisser C."/>
            <person name="Lebedeva E.V."/>
            <person name="Rattei T."/>
            <person name="Bohm C."/>
            <person name="Schmid M."/>
            <person name="Galushko A."/>
            <person name="Hatzenpichler R."/>
            <person name="Weinmaier T."/>
            <person name="Daniel R."/>
            <person name="Schleper C."/>
            <person name="Spieck E."/>
            <person name="Streit W."/>
            <person name="Wagner M."/>
        </authorList>
    </citation>
    <scope>NUCLEOTIDE SEQUENCE [LARGE SCALE GENOMIC DNA]</scope>
    <source>
        <strain evidence="5">Ga9.2</strain>
    </source>
</reference>
<name>K0IHZ7_NITGG</name>
<organism evidence="4 5">
    <name type="scientific">Nitrososphaera gargensis (strain Ga9.2)</name>
    <dbReference type="NCBI Taxonomy" id="1237085"/>
    <lineage>
        <taxon>Archaea</taxon>
        <taxon>Nitrososphaerota</taxon>
        <taxon>Nitrososphaeria</taxon>
        <taxon>Nitrososphaerales</taxon>
        <taxon>Nitrososphaeraceae</taxon>
        <taxon>Nitrososphaera</taxon>
    </lineage>
</organism>
<sequence length="326" mass="36748">MSRHPKPLLDAEKSLEDVNKLEYYVPSSIPPEVLAYASTLDQLGVGKAGKLGGLILKLEKDEVSGKTAVKQQYSRVPLYTQRALYLEEALPSMAYMYIISPSGGILQGDRYRMDITLRREAMAHLTTQGATRIYRMEKNFATQIVNITVEQGCYLEYIPDQIIPYRNSRFYQIANLHVHDNATLVYSEMVTPGRVAGGEHFDYDICYMKTVAKNQKERLRYYDVAILEPKKRNMGAFGVLEKLDVFGTVYVLTETEKVLELYEEISREIRRVGGFSGGASILPDNNGIIIRLLGSTASEVRSVIFEVVRSVRKVVLNAPFSGIRKG</sequence>
<evidence type="ECO:0000256" key="3">
    <source>
        <dbReference type="HAMAP-Rule" id="MF_01384"/>
    </source>
</evidence>
<keyword evidence="3" id="KW-0996">Nickel insertion</keyword>
<comment type="subunit">
    <text evidence="3">UreD, UreF and UreG form a complex that acts as a GTP-hydrolysis-dependent molecular chaperone, activating the urease apoprotein by helping to assemble the nickel containing metallocenter of UreC. The UreE protein probably delivers the nickel.</text>
</comment>
<proteinExistence type="inferred from homology"/>
<dbReference type="PANTHER" id="PTHR33643">
    <property type="entry name" value="UREASE ACCESSORY PROTEIN D"/>
    <property type="match status" value="1"/>
</dbReference>
<protein>
    <recommendedName>
        <fullName evidence="3">Urease accessory protein UreD</fullName>
    </recommendedName>
</protein>
<gene>
    <name evidence="3 4" type="primary">ureD</name>
    <name evidence="4" type="ordered locus">Ngar_c06190</name>
</gene>
<evidence type="ECO:0000313" key="5">
    <source>
        <dbReference type="Proteomes" id="UP000008037"/>
    </source>
</evidence>
<dbReference type="KEGG" id="nga:Ngar_c06190"/>
<dbReference type="PANTHER" id="PTHR33643:SF1">
    <property type="entry name" value="UREASE ACCESSORY PROTEIN D"/>
    <property type="match status" value="1"/>
</dbReference>
<dbReference type="Pfam" id="PF01774">
    <property type="entry name" value="UreD"/>
    <property type="match status" value="1"/>
</dbReference>
<dbReference type="PATRIC" id="fig|1237085.11.peg.595"/>
<evidence type="ECO:0000256" key="2">
    <source>
        <dbReference type="ARBA" id="ARBA00023186"/>
    </source>
</evidence>
<comment type="similarity">
    <text evidence="1 3">Belongs to the UreD family.</text>
</comment>
<evidence type="ECO:0000256" key="1">
    <source>
        <dbReference type="ARBA" id="ARBA00007177"/>
    </source>
</evidence>
<dbReference type="AlphaFoldDB" id="K0IHZ7"/>
<dbReference type="EMBL" id="CP002408">
    <property type="protein sequence ID" value="AFU57562.1"/>
    <property type="molecule type" value="Genomic_DNA"/>
</dbReference>
<dbReference type="InParanoid" id="K0IHZ7"/>
<dbReference type="GO" id="GO:0016151">
    <property type="term" value="F:nickel cation binding"/>
    <property type="evidence" value="ECO:0007669"/>
    <property type="project" value="UniProtKB-UniRule"/>
</dbReference>
<keyword evidence="3" id="KW-0963">Cytoplasm</keyword>
<evidence type="ECO:0000313" key="4">
    <source>
        <dbReference type="EMBL" id="AFU57562.1"/>
    </source>
</evidence>